<reference evidence="3 5" key="1">
    <citation type="submission" date="2016-10" db="EMBL/GenBank/DDBJ databases">
        <title>Genome sequence of the ascomycete fungus Penicillium subrubescens.</title>
        <authorList>
            <person name="De Vries R.P."/>
            <person name="Peng M."/>
            <person name="Dilokpimol A."/>
            <person name="Hilden K."/>
            <person name="Makela M.R."/>
            <person name="Grigoriev I."/>
            <person name="Riley R."/>
            <person name="Granchi Z."/>
        </authorList>
    </citation>
    <scope>NUCLEOTIDE SEQUENCE [LARGE SCALE GENOMIC DNA]</scope>
    <source>
        <strain evidence="3 5">CBS 132785</strain>
    </source>
</reference>
<evidence type="ECO:0000313" key="2">
    <source>
        <dbReference type="EMBL" id="OKP09805.1"/>
    </source>
</evidence>
<evidence type="ECO:0000313" key="5">
    <source>
        <dbReference type="Proteomes" id="UP000186955"/>
    </source>
</evidence>
<gene>
    <name evidence="4" type="ORF">PENSUB_1055</name>
    <name evidence="3" type="ORF">PENSUB_2269</name>
    <name evidence="2" type="ORF">PENSUB_4806</name>
</gene>
<keyword evidence="1" id="KW-0472">Membrane</keyword>
<feature type="transmembrane region" description="Helical" evidence="1">
    <location>
        <begin position="53"/>
        <end position="72"/>
    </location>
</feature>
<keyword evidence="1" id="KW-0812">Transmembrane</keyword>
<dbReference type="EMBL" id="MNBE01000142">
    <property type="protein sequence ID" value="OKP13257.1"/>
    <property type="molecule type" value="Genomic_DNA"/>
</dbReference>
<dbReference type="EMBL" id="MNBE01000240">
    <property type="protein sequence ID" value="OKP12195.1"/>
    <property type="molecule type" value="Genomic_DNA"/>
</dbReference>
<keyword evidence="1" id="KW-1133">Transmembrane helix</keyword>
<keyword evidence="5" id="KW-1185">Reference proteome</keyword>
<dbReference type="Proteomes" id="UP000186955">
    <property type="component" value="Unassembled WGS sequence"/>
</dbReference>
<evidence type="ECO:0000313" key="4">
    <source>
        <dbReference type="EMBL" id="OKP13257.1"/>
    </source>
</evidence>
<accession>A0A1Q5UI77</accession>
<organism evidence="3 5">
    <name type="scientific">Penicillium subrubescens</name>
    <dbReference type="NCBI Taxonomy" id="1316194"/>
    <lineage>
        <taxon>Eukaryota</taxon>
        <taxon>Fungi</taxon>
        <taxon>Dikarya</taxon>
        <taxon>Ascomycota</taxon>
        <taxon>Pezizomycotina</taxon>
        <taxon>Eurotiomycetes</taxon>
        <taxon>Eurotiomycetidae</taxon>
        <taxon>Eurotiales</taxon>
        <taxon>Aspergillaceae</taxon>
        <taxon>Penicillium</taxon>
    </lineage>
</organism>
<evidence type="ECO:0000313" key="3">
    <source>
        <dbReference type="EMBL" id="OKP12195.1"/>
    </source>
</evidence>
<evidence type="ECO:0000256" key="1">
    <source>
        <dbReference type="SAM" id="Phobius"/>
    </source>
</evidence>
<dbReference type="EMBL" id="MNBE01000441">
    <property type="protein sequence ID" value="OKP09805.1"/>
    <property type="molecule type" value="Genomic_DNA"/>
</dbReference>
<proteinExistence type="predicted"/>
<dbReference type="AlphaFoldDB" id="A0A1Q5UI77"/>
<name>A0A1Q5UI77_9EURO</name>
<comment type="caution">
    <text evidence="3">The sequence shown here is derived from an EMBL/GenBank/DDBJ whole genome shotgun (WGS) entry which is preliminary data.</text>
</comment>
<sequence>MLSPTVEVSWNLSRNDPCQTQRAGVDDPRAHLTSRKGIQLKELEHQAKFFDRWGLFIGLVPVYVIYIMLLWSSSAYSP</sequence>
<protein>
    <submittedName>
        <fullName evidence="3">Uncharacterized protein</fullName>
    </submittedName>
</protein>